<evidence type="ECO:0000256" key="1">
    <source>
        <dbReference type="SAM" id="Phobius"/>
    </source>
</evidence>
<name>A0A378SHJ3_9MYCO</name>
<feature type="transmembrane region" description="Helical" evidence="1">
    <location>
        <begin position="58"/>
        <end position="81"/>
    </location>
</feature>
<organism evidence="2 3">
    <name type="scientific">Mycolicibacterium gilvum</name>
    <dbReference type="NCBI Taxonomy" id="1804"/>
    <lineage>
        <taxon>Bacteria</taxon>
        <taxon>Bacillati</taxon>
        <taxon>Actinomycetota</taxon>
        <taxon>Actinomycetes</taxon>
        <taxon>Mycobacteriales</taxon>
        <taxon>Mycobacteriaceae</taxon>
        <taxon>Mycolicibacterium</taxon>
    </lineage>
</organism>
<dbReference type="EMBL" id="UGQM01000001">
    <property type="protein sequence ID" value="STZ42289.1"/>
    <property type="molecule type" value="Genomic_DNA"/>
</dbReference>
<evidence type="ECO:0000313" key="3">
    <source>
        <dbReference type="Proteomes" id="UP000254291"/>
    </source>
</evidence>
<keyword evidence="1" id="KW-0812">Transmembrane</keyword>
<gene>
    <name evidence="2" type="ORF">NCTC10742_01500</name>
</gene>
<dbReference type="Proteomes" id="UP000254291">
    <property type="component" value="Unassembled WGS sequence"/>
</dbReference>
<keyword evidence="1" id="KW-0472">Membrane</keyword>
<protein>
    <recommendedName>
        <fullName evidence="4">Transmembrane protein</fullName>
    </recommendedName>
</protein>
<proteinExistence type="predicted"/>
<dbReference type="AlphaFoldDB" id="A0A378SHJ3"/>
<dbReference type="RefSeq" id="WP_115326890.1">
    <property type="nucleotide sequence ID" value="NZ_JACKST010000096.1"/>
</dbReference>
<evidence type="ECO:0008006" key="4">
    <source>
        <dbReference type="Google" id="ProtNLM"/>
    </source>
</evidence>
<feature type="transmembrane region" description="Helical" evidence="1">
    <location>
        <begin position="6"/>
        <end position="23"/>
    </location>
</feature>
<evidence type="ECO:0000313" key="2">
    <source>
        <dbReference type="EMBL" id="STZ42289.1"/>
    </source>
</evidence>
<reference evidence="2 3" key="1">
    <citation type="submission" date="2018-06" db="EMBL/GenBank/DDBJ databases">
        <authorList>
            <consortium name="Pathogen Informatics"/>
            <person name="Doyle S."/>
        </authorList>
    </citation>
    <scope>NUCLEOTIDE SEQUENCE [LARGE SCALE GENOMIC DNA]</scope>
    <source>
        <strain evidence="2 3">NCTC10742</strain>
    </source>
</reference>
<sequence length="107" mass="11136">MSSTIVAIAVIIGLCAVHVRVRRHAGWTASARGRFLMLLGYPASAVAAYWLTTASTGWEWMLGVGWALAAAACLAAGFAALRRVTVEHAARSVALETIGPATGALRS</sequence>
<keyword evidence="1" id="KW-1133">Transmembrane helix</keyword>
<feature type="transmembrane region" description="Helical" evidence="1">
    <location>
        <begin position="35"/>
        <end position="52"/>
    </location>
</feature>
<accession>A0A378SHJ3</accession>